<dbReference type="SFLD" id="SFLDG01152">
    <property type="entry name" value="Main.3:_Omega-_and_Tau-like"/>
    <property type="match status" value="1"/>
</dbReference>
<proteinExistence type="evidence at transcript level"/>
<evidence type="ECO:0000313" key="7">
    <source>
        <dbReference type="EMBL" id="AFK48430.1"/>
    </source>
</evidence>
<dbReference type="InterPro" id="IPR004045">
    <property type="entry name" value="Glutathione_S-Trfase_N"/>
</dbReference>
<dbReference type="PROSITE" id="PS50405">
    <property type="entry name" value="GST_CTER"/>
    <property type="match status" value="1"/>
</dbReference>
<dbReference type="InterPro" id="IPR045074">
    <property type="entry name" value="GST_C_Tau"/>
</dbReference>
<dbReference type="GO" id="GO:0006749">
    <property type="term" value="P:glutathione metabolic process"/>
    <property type="evidence" value="ECO:0007669"/>
    <property type="project" value="InterPro"/>
</dbReference>
<evidence type="ECO:0000256" key="4">
    <source>
        <dbReference type="ARBA" id="ARBA00047960"/>
    </source>
</evidence>
<dbReference type="KEGG" id="lja:130729252"/>
<reference evidence="7" key="1">
    <citation type="submission" date="2012-05" db="EMBL/GenBank/DDBJ databases">
        <authorList>
            <person name="Krishnakumar V."/>
            <person name="Cheung F."/>
            <person name="Xiao Y."/>
            <person name="Chan A."/>
            <person name="Moskal W.A."/>
            <person name="Town C.D."/>
        </authorList>
    </citation>
    <scope>NUCLEOTIDE SEQUENCE</scope>
</reference>
<dbReference type="FunFam" id="1.20.1050.10:FF:000012">
    <property type="entry name" value="Tau class glutathione S-transferase"/>
    <property type="match status" value="1"/>
</dbReference>
<evidence type="ECO:0000256" key="2">
    <source>
        <dbReference type="ARBA" id="ARBA00022679"/>
    </source>
</evidence>
<sequence length="222" mass="25697">MAGSEEEVKLFGSVGSPFVIRVQIALKLKGVEYNYQEETLGSLSDTLLKFNPVYKMVPVFLHKGKPISESLVILEYIDETWKHNPILPSDPYQRAMARFWSKFIDDKCVAPAWKSAFMIDEKEREKAAEELFEALQFLENELKDKKFFGGEEFGFVDIAALFIPLFKEVAEFKLFTSDQFPKLYKWSQEFYNHPVVKENMPSKDQLFGYFKARSATLAASRK</sequence>
<dbReference type="OrthoDB" id="4951845at2759"/>
<evidence type="ECO:0000259" key="6">
    <source>
        <dbReference type="PROSITE" id="PS50405"/>
    </source>
</evidence>
<name>I3T7D8_LOTJA</name>
<organism evidence="7">
    <name type="scientific">Lotus japonicus</name>
    <name type="common">Lotus corniculatus var. japonicus</name>
    <dbReference type="NCBI Taxonomy" id="34305"/>
    <lineage>
        <taxon>Eukaryota</taxon>
        <taxon>Viridiplantae</taxon>
        <taxon>Streptophyta</taxon>
        <taxon>Embryophyta</taxon>
        <taxon>Tracheophyta</taxon>
        <taxon>Spermatophyta</taxon>
        <taxon>Magnoliopsida</taxon>
        <taxon>eudicotyledons</taxon>
        <taxon>Gunneridae</taxon>
        <taxon>Pentapetalae</taxon>
        <taxon>rosids</taxon>
        <taxon>fabids</taxon>
        <taxon>Fabales</taxon>
        <taxon>Fabaceae</taxon>
        <taxon>Papilionoideae</taxon>
        <taxon>50 kb inversion clade</taxon>
        <taxon>NPAAA clade</taxon>
        <taxon>Hologalegina</taxon>
        <taxon>robinioid clade</taxon>
        <taxon>Loteae</taxon>
        <taxon>Lotus</taxon>
    </lineage>
</organism>
<evidence type="ECO:0000259" key="5">
    <source>
        <dbReference type="PROSITE" id="PS50404"/>
    </source>
</evidence>
<dbReference type="Gene3D" id="3.40.30.10">
    <property type="entry name" value="Glutaredoxin"/>
    <property type="match status" value="1"/>
</dbReference>
<dbReference type="PANTHER" id="PTHR11260:SF719">
    <property type="entry name" value="GLUTATHIONE S-TRANSFERASE-RELATED"/>
    <property type="match status" value="1"/>
</dbReference>
<accession>I3T7D8</accession>
<dbReference type="InterPro" id="IPR040079">
    <property type="entry name" value="Glutathione_S-Trfase"/>
</dbReference>
<dbReference type="SFLD" id="SFLDS00019">
    <property type="entry name" value="Glutathione_Transferase_(cytos"/>
    <property type="match status" value="1"/>
</dbReference>
<dbReference type="InterPro" id="IPR045073">
    <property type="entry name" value="Omega/Tau-like"/>
</dbReference>
<feature type="domain" description="GST N-terminal" evidence="5">
    <location>
        <begin position="6"/>
        <end position="85"/>
    </location>
</feature>
<evidence type="ECO:0000256" key="3">
    <source>
        <dbReference type="ARBA" id="ARBA00025743"/>
    </source>
</evidence>
<dbReference type="RefSeq" id="XP_057436920.1">
    <property type="nucleotide sequence ID" value="XM_057580937.1"/>
</dbReference>
<keyword evidence="2" id="KW-0808">Transferase</keyword>
<comment type="catalytic activity">
    <reaction evidence="4">
        <text>RX + glutathione = an S-substituted glutathione + a halide anion + H(+)</text>
        <dbReference type="Rhea" id="RHEA:16437"/>
        <dbReference type="ChEBI" id="CHEBI:15378"/>
        <dbReference type="ChEBI" id="CHEBI:16042"/>
        <dbReference type="ChEBI" id="CHEBI:17792"/>
        <dbReference type="ChEBI" id="CHEBI:57925"/>
        <dbReference type="ChEBI" id="CHEBI:90779"/>
        <dbReference type="EC" id="2.5.1.18"/>
    </reaction>
</comment>
<dbReference type="PROSITE" id="PS50404">
    <property type="entry name" value="GST_NTER"/>
    <property type="match status" value="1"/>
</dbReference>
<dbReference type="InterPro" id="IPR036249">
    <property type="entry name" value="Thioredoxin-like_sf"/>
</dbReference>
<dbReference type="SFLD" id="SFLDG00358">
    <property type="entry name" value="Main_(cytGST)"/>
    <property type="match status" value="1"/>
</dbReference>
<dbReference type="InterPro" id="IPR010987">
    <property type="entry name" value="Glutathione-S-Trfase_C-like"/>
</dbReference>
<dbReference type="CDD" id="cd03058">
    <property type="entry name" value="GST_N_Tau"/>
    <property type="match status" value="1"/>
</dbReference>
<dbReference type="Pfam" id="PF02798">
    <property type="entry name" value="GST_N"/>
    <property type="match status" value="1"/>
</dbReference>
<dbReference type="GO" id="GO:0004364">
    <property type="term" value="F:glutathione transferase activity"/>
    <property type="evidence" value="ECO:0007669"/>
    <property type="project" value="UniProtKB-EC"/>
</dbReference>
<dbReference type="GO" id="GO:0005737">
    <property type="term" value="C:cytoplasm"/>
    <property type="evidence" value="ECO:0007669"/>
    <property type="project" value="TreeGrafter"/>
</dbReference>
<dbReference type="CDD" id="cd03185">
    <property type="entry name" value="GST_C_Tau"/>
    <property type="match status" value="1"/>
</dbReference>
<dbReference type="GeneID" id="130729252"/>
<feature type="domain" description="GST C-terminal" evidence="6">
    <location>
        <begin position="90"/>
        <end position="210"/>
    </location>
</feature>
<dbReference type="PANTHER" id="PTHR11260">
    <property type="entry name" value="GLUTATHIONE S-TRANSFERASE, GST, SUPERFAMILY, GST DOMAIN CONTAINING"/>
    <property type="match status" value="1"/>
</dbReference>
<dbReference type="SUPFAM" id="SSF52833">
    <property type="entry name" value="Thioredoxin-like"/>
    <property type="match status" value="1"/>
</dbReference>
<dbReference type="EC" id="2.5.1.18" evidence="1"/>
<protein>
    <recommendedName>
        <fullName evidence="1">glutathione transferase</fullName>
        <ecNumber evidence="1">2.5.1.18</ecNumber>
    </recommendedName>
</protein>
<dbReference type="Pfam" id="PF00043">
    <property type="entry name" value="GST_C"/>
    <property type="match status" value="1"/>
</dbReference>
<dbReference type="Gene3D" id="1.20.1050.10">
    <property type="match status" value="1"/>
</dbReference>
<dbReference type="InterPro" id="IPR004046">
    <property type="entry name" value="GST_C"/>
</dbReference>
<dbReference type="SUPFAM" id="SSF47616">
    <property type="entry name" value="GST C-terminal domain-like"/>
    <property type="match status" value="1"/>
</dbReference>
<dbReference type="InterPro" id="IPR036282">
    <property type="entry name" value="Glutathione-S-Trfase_C_sf"/>
</dbReference>
<dbReference type="FunFam" id="3.40.30.10:FF:000044">
    <property type="entry name" value="Glutathione S-transferase GSTU6"/>
    <property type="match status" value="1"/>
</dbReference>
<comment type="similarity">
    <text evidence="3">Belongs to the GST superfamily. Tau family.</text>
</comment>
<dbReference type="OMA" id="DKCVAPA"/>
<dbReference type="EMBL" id="BT148636">
    <property type="protein sequence ID" value="AFK48430.1"/>
    <property type="molecule type" value="mRNA"/>
</dbReference>
<evidence type="ECO:0000256" key="1">
    <source>
        <dbReference type="ARBA" id="ARBA00012452"/>
    </source>
</evidence>
<dbReference type="AlphaFoldDB" id="I3T7D8"/>